<dbReference type="GO" id="GO:0031419">
    <property type="term" value="F:cobalamin binding"/>
    <property type="evidence" value="ECO:0007669"/>
    <property type="project" value="InterPro"/>
</dbReference>
<dbReference type="RefSeq" id="WP_074926658.1">
    <property type="nucleotide sequence ID" value="NZ_FOWR01000011.1"/>
</dbReference>
<comment type="subunit">
    <text evidence="5">The complex is composed of two ATP-binding proteins (BtuD), two transmembrane proteins (BtuC) and a solute-binding protein (BtuF).</text>
</comment>
<dbReference type="GO" id="GO:0042597">
    <property type="term" value="C:periplasmic space"/>
    <property type="evidence" value="ECO:0007669"/>
    <property type="project" value="UniProtKB-SubCell"/>
</dbReference>
<dbReference type="NCBIfam" id="NF002894">
    <property type="entry name" value="PRK03379.1"/>
    <property type="match status" value="1"/>
</dbReference>
<keyword evidence="4" id="KW-1015">Disulfide bond</keyword>
<dbReference type="InterPro" id="IPR054828">
    <property type="entry name" value="Vit_B12_bind_prot"/>
</dbReference>
<reference evidence="7 8" key="1">
    <citation type="submission" date="2016-10" db="EMBL/GenBank/DDBJ databases">
        <authorList>
            <person name="de Groot N.N."/>
        </authorList>
    </citation>
    <scope>NUCLEOTIDE SEQUENCE [LARGE SCALE GENOMIC DNA]</scope>
    <source>
        <strain evidence="7 8">DSM 15893</strain>
    </source>
</reference>
<dbReference type="AlphaFoldDB" id="A0A1I5P2R1"/>
<dbReference type="EMBL" id="FOWR01000011">
    <property type="protein sequence ID" value="SFP28257.1"/>
    <property type="molecule type" value="Genomic_DNA"/>
</dbReference>
<evidence type="ECO:0000313" key="8">
    <source>
        <dbReference type="Proteomes" id="UP000182692"/>
    </source>
</evidence>
<keyword evidence="3 5" id="KW-0574">Periplasm</keyword>
<dbReference type="GO" id="GO:0015889">
    <property type="term" value="P:cobalamin transport"/>
    <property type="evidence" value="ECO:0007669"/>
    <property type="project" value="UniProtKB-UniRule"/>
</dbReference>
<keyword evidence="1 5" id="KW-0813">Transport</keyword>
<evidence type="ECO:0000256" key="4">
    <source>
        <dbReference type="ARBA" id="ARBA00023157"/>
    </source>
</evidence>
<feature type="site" description="Important for BtuC binding" evidence="5">
    <location>
        <position position="200"/>
    </location>
</feature>
<dbReference type="NCBIfam" id="NF038402">
    <property type="entry name" value="TroA_like"/>
    <property type="match status" value="1"/>
</dbReference>
<sequence>MSRILFVLLLLPSLVLAAPLRVISLSPHTTELAYEAGLGKNLIAVSAHSDYPPEALELEQVASYRGIKIERVVALEPDLVLAWQGGNPDRELAKLERLGIKVFYSNPHSLYDAADNIEKLGAYSDDPNAAKARADDVRKALKTIEDNQQGKAKVPYFYQLSDTPLMTNNGEHWPQPLFSLCGGENIFANSAAPYPQISMEQIVVRKPQAIFYPSSRIAPMDVWTPWETFIPAVQNKHIFEVTGDWLSRPTPRALKAVAQICKAFDRVRSDLNH</sequence>
<dbReference type="SUPFAM" id="SSF53807">
    <property type="entry name" value="Helical backbone' metal receptor"/>
    <property type="match status" value="1"/>
</dbReference>
<gene>
    <name evidence="5" type="primary">btuF</name>
    <name evidence="7" type="ORF">SAMN03084138_01802</name>
</gene>
<comment type="caution">
    <text evidence="5">Lacks conserved residue(s) required for the propagation of feature annotation.</text>
</comment>
<dbReference type="CDD" id="cd01144">
    <property type="entry name" value="BtuF"/>
    <property type="match status" value="1"/>
</dbReference>
<name>A0A1I5P2R1_9GAMM</name>
<protein>
    <recommendedName>
        <fullName evidence="5">Vitamin B12-binding protein</fullName>
    </recommendedName>
</protein>
<dbReference type="InterPro" id="IPR050902">
    <property type="entry name" value="ABC_Transporter_SBP"/>
</dbReference>
<dbReference type="GO" id="GO:0071281">
    <property type="term" value="P:cellular response to iron ion"/>
    <property type="evidence" value="ECO:0007669"/>
    <property type="project" value="TreeGrafter"/>
</dbReference>
<dbReference type="PANTHER" id="PTHR30535">
    <property type="entry name" value="VITAMIN B12-BINDING PROTEIN"/>
    <property type="match status" value="1"/>
</dbReference>
<comment type="function">
    <text evidence="5">Part of the ABC transporter complex BtuCDF involved in vitamin B12 import. Binds vitamin B12 and delivers it to the periplasmic surface of BtuC.</text>
</comment>
<evidence type="ECO:0000256" key="3">
    <source>
        <dbReference type="ARBA" id="ARBA00022764"/>
    </source>
</evidence>
<organism evidence="7 8">
    <name type="scientific">Enterovibrio norvegicus DSM 15893</name>
    <dbReference type="NCBI Taxonomy" id="1121869"/>
    <lineage>
        <taxon>Bacteria</taxon>
        <taxon>Pseudomonadati</taxon>
        <taxon>Pseudomonadota</taxon>
        <taxon>Gammaproteobacteria</taxon>
        <taxon>Vibrionales</taxon>
        <taxon>Vibrionaceae</taxon>
        <taxon>Enterovibrio</taxon>
    </lineage>
</organism>
<dbReference type="Gene3D" id="3.40.50.1980">
    <property type="entry name" value="Nitrogenase molybdenum iron protein domain"/>
    <property type="match status" value="2"/>
</dbReference>
<evidence type="ECO:0000259" key="6">
    <source>
        <dbReference type="PROSITE" id="PS50983"/>
    </source>
</evidence>
<dbReference type="InterPro" id="IPR023544">
    <property type="entry name" value="ABC_transptr_vit_B12-bd"/>
</dbReference>
<dbReference type="Proteomes" id="UP000182692">
    <property type="component" value="Unassembled WGS sequence"/>
</dbReference>
<dbReference type="Pfam" id="PF01497">
    <property type="entry name" value="Peripla_BP_2"/>
    <property type="match status" value="1"/>
</dbReference>
<feature type="domain" description="Fe/B12 periplasmic-binding" evidence="6">
    <location>
        <begin position="21"/>
        <end position="268"/>
    </location>
</feature>
<dbReference type="GeneID" id="35871604"/>
<evidence type="ECO:0000256" key="1">
    <source>
        <dbReference type="ARBA" id="ARBA00022448"/>
    </source>
</evidence>
<comment type="subcellular location">
    <subcellularLocation>
        <location evidence="5">Periplasm</location>
    </subcellularLocation>
</comment>
<proteinExistence type="inferred from homology"/>
<dbReference type="OrthoDB" id="6495095at2"/>
<dbReference type="HAMAP" id="MF_01000">
    <property type="entry name" value="BtuF"/>
    <property type="match status" value="1"/>
</dbReference>
<dbReference type="STRING" id="1121869.SAMN03084138_01802"/>
<accession>A0A1I5P2R1</accession>
<keyword evidence="2 5" id="KW-0732">Signal</keyword>
<dbReference type="PROSITE" id="PS50983">
    <property type="entry name" value="FE_B12_PBP"/>
    <property type="match status" value="1"/>
</dbReference>
<dbReference type="PANTHER" id="PTHR30535:SF34">
    <property type="entry name" value="MOLYBDATE-BINDING PROTEIN MOLA"/>
    <property type="match status" value="1"/>
</dbReference>
<evidence type="ECO:0000256" key="5">
    <source>
        <dbReference type="HAMAP-Rule" id="MF_01000"/>
    </source>
</evidence>
<evidence type="ECO:0000313" key="7">
    <source>
        <dbReference type="EMBL" id="SFP28257.1"/>
    </source>
</evidence>
<comment type="similarity">
    <text evidence="5">Belongs to the BtuF family.</text>
</comment>
<dbReference type="InterPro" id="IPR002491">
    <property type="entry name" value="ABC_transptr_periplasmic_BD"/>
</dbReference>
<evidence type="ECO:0000256" key="2">
    <source>
        <dbReference type="ARBA" id="ARBA00022729"/>
    </source>
</evidence>
<feature type="site" description="Important for BtuC binding" evidence="5">
    <location>
        <position position="70"/>
    </location>
</feature>